<dbReference type="Proteomes" id="UP001204746">
    <property type="component" value="Unassembled WGS sequence"/>
</dbReference>
<dbReference type="Pfam" id="PF07799">
    <property type="entry name" value="DUF1643"/>
    <property type="match status" value="1"/>
</dbReference>
<gene>
    <name evidence="1" type="ORF">NP777_41850</name>
</gene>
<dbReference type="RefSeq" id="WP_256655427.1">
    <property type="nucleotide sequence ID" value="NZ_JANIAA010000051.1"/>
</dbReference>
<accession>A0ABT1VBA4</accession>
<dbReference type="InterPro" id="IPR012441">
    <property type="entry name" value="DUF1643"/>
</dbReference>
<reference evidence="1 2" key="1">
    <citation type="submission" date="2022-07" db="EMBL/GenBank/DDBJ databases">
        <authorList>
            <person name="Phongsopitanun W."/>
            <person name="Tanasupawat S."/>
        </authorList>
    </citation>
    <scope>NUCLEOTIDE SEQUENCE [LARGE SCALE GENOMIC DNA]</scope>
    <source>
        <strain evidence="1 2">RCU-064</strain>
    </source>
</reference>
<keyword evidence="2" id="KW-1185">Reference proteome</keyword>
<comment type="caution">
    <text evidence="1">The sequence shown here is derived from an EMBL/GenBank/DDBJ whole genome shotgun (WGS) entry which is preliminary data.</text>
</comment>
<proteinExistence type="predicted"/>
<protein>
    <submittedName>
        <fullName evidence="1">DUF1643 domain-containing protein</fullName>
    </submittedName>
</protein>
<sequence length="184" mass="19712">MTLPEQIHAWAADQGLTHQQGAAGTAVFSPDLVHRYALTRTWAPGPHRVYVLLNPSMATADQDDPTVRRLVGFAQRDGHGGLVLANLFAVRSTDPSILTTGLLDTVGAHNDALLQLLAEAAHDLTVGWGAWGRLQRAATVEKALTAHGARLWSLGTTKAGHPRHPLYLPAVVPLHPYEPGGVVR</sequence>
<evidence type="ECO:0000313" key="1">
    <source>
        <dbReference type="EMBL" id="MCQ8194665.1"/>
    </source>
</evidence>
<dbReference type="EMBL" id="JANIAA010000051">
    <property type="protein sequence ID" value="MCQ8194665.1"/>
    <property type="molecule type" value="Genomic_DNA"/>
</dbReference>
<organism evidence="1 2">
    <name type="scientific">Streptomyces rugosispiralis</name>
    <dbReference type="NCBI Taxonomy" id="2967341"/>
    <lineage>
        <taxon>Bacteria</taxon>
        <taxon>Bacillati</taxon>
        <taxon>Actinomycetota</taxon>
        <taxon>Actinomycetes</taxon>
        <taxon>Kitasatosporales</taxon>
        <taxon>Streptomycetaceae</taxon>
        <taxon>Streptomyces</taxon>
    </lineage>
</organism>
<name>A0ABT1VBA4_9ACTN</name>
<evidence type="ECO:0000313" key="2">
    <source>
        <dbReference type="Proteomes" id="UP001204746"/>
    </source>
</evidence>